<feature type="region of interest" description="Disordered" evidence="1">
    <location>
        <begin position="52"/>
        <end position="83"/>
    </location>
</feature>
<sequence length="83" mass="9788">MESSAHLIGGKITNIITKIFPSASRKAKVDSFSLKNIPPSIFIRIRDSRRKVEGEGEEKRREEKRREEKRREEKRRDCNFEEG</sequence>
<protein>
    <submittedName>
        <fullName evidence="2">Uncharacterized protein</fullName>
    </submittedName>
</protein>
<name>A0A4Y2NH35_ARAVE</name>
<keyword evidence="3" id="KW-1185">Reference proteome</keyword>
<dbReference type="EMBL" id="BGPR01009081">
    <property type="protein sequence ID" value="GBN37870.1"/>
    <property type="molecule type" value="Genomic_DNA"/>
</dbReference>
<proteinExistence type="predicted"/>
<evidence type="ECO:0000313" key="3">
    <source>
        <dbReference type="Proteomes" id="UP000499080"/>
    </source>
</evidence>
<dbReference type="AlphaFoldDB" id="A0A4Y2NH35"/>
<dbReference type="Proteomes" id="UP000499080">
    <property type="component" value="Unassembled WGS sequence"/>
</dbReference>
<accession>A0A4Y2NH35</accession>
<reference evidence="2 3" key="1">
    <citation type="journal article" date="2019" name="Sci. Rep.">
        <title>Orb-weaving spider Araneus ventricosus genome elucidates the spidroin gene catalogue.</title>
        <authorList>
            <person name="Kono N."/>
            <person name="Nakamura H."/>
            <person name="Ohtoshi R."/>
            <person name="Moran D.A.P."/>
            <person name="Shinohara A."/>
            <person name="Yoshida Y."/>
            <person name="Fujiwara M."/>
            <person name="Mori M."/>
            <person name="Tomita M."/>
            <person name="Arakawa K."/>
        </authorList>
    </citation>
    <scope>NUCLEOTIDE SEQUENCE [LARGE SCALE GENOMIC DNA]</scope>
</reference>
<organism evidence="2 3">
    <name type="scientific">Araneus ventricosus</name>
    <name type="common">Orbweaver spider</name>
    <name type="synonym">Epeira ventricosa</name>
    <dbReference type="NCBI Taxonomy" id="182803"/>
    <lineage>
        <taxon>Eukaryota</taxon>
        <taxon>Metazoa</taxon>
        <taxon>Ecdysozoa</taxon>
        <taxon>Arthropoda</taxon>
        <taxon>Chelicerata</taxon>
        <taxon>Arachnida</taxon>
        <taxon>Araneae</taxon>
        <taxon>Araneomorphae</taxon>
        <taxon>Entelegynae</taxon>
        <taxon>Araneoidea</taxon>
        <taxon>Araneidae</taxon>
        <taxon>Araneus</taxon>
    </lineage>
</organism>
<evidence type="ECO:0000313" key="2">
    <source>
        <dbReference type="EMBL" id="GBN37870.1"/>
    </source>
</evidence>
<gene>
    <name evidence="2" type="ORF">AVEN_19876_1</name>
</gene>
<evidence type="ECO:0000256" key="1">
    <source>
        <dbReference type="SAM" id="MobiDB-lite"/>
    </source>
</evidence>
<comment type="caution">
    <text evidence="2">The sequence shown here is derived from an EMBL/GenBank/DDBJ whole genome shotgun (WGS) entry which is preliminary data.</text>
</comment>